<dbReference type="AlphaFoldDB" id="A0A2P7PZG5"/>
<dbReference type="PANTHER" id="PTHR30344:SF1">
    <property type="entry name" value="6-PHOSPHOGLUCONOLACTONASE"/>
    <property type="match status" value="1"/>
</dbReference>
<dbReference type="SUPFAM" id="SSF51004">
    <property type="entry name" value="C-terminal (heme d1) domain of cytochrome cd1-nitrite reductase"/>
    <property type="match status" value="1"/>
</dbReference>
<dbReference type="GO" id="GO:0017057">
    <property type="term" value="F:6-phosphogluconolactonase activity"/>
    <property type="evidence" value="ECO:0007669"/>
    <property type="project" value="TreeGrafter"/>
</dbReference>
<dbReference type="InterPro" id="IPR019405">
    <property type="entry name" value="Lactonase_7-beta_prop"/>
</dbReference>
<dbReference type="Pfam" id="PF10282">
    <property type="entry name" value="Lactonase"/>
    <property type="match status" value="1"/>
</dbReference>
<evidence type="ECO:0000313" key="2">
    <source>
        <dbReference type="EMBL" id="PSJ31129.1"/>
    </source>
</evidence>
<name>A0A2P7PZG5_9FIRM</name>
<evidence type="ECO:0000313" key="3">
    <source>
        <dbReference type="Proteomes" id="UP000241434"/>
    </source>
</evidence>
<dbReference type="RefSeq" id="WP_106777211.1">
    <property type="nucleotide sequence ID" value="NZ_JYGE01000006.1"/>
</dbReference>
<keyword evidence="3" id="KW-1185">Reference proteome</keyword>
<dbReference type="InterPro" id="IPR015943">
    <property type="entry name" value="WD40/YVTN_repeat-like_dom_sf"/>
</dbReference>
<comment type="caution">
    <text evidence="2">The sequence shown here is derived from an EMBL/GenBank/DDBJ whole genome shotgun (WGS) entry which is preliminary data.</text>
</comment>
<evidence type="ECO:0000256" key="1">
    <source>
        <dbReference type="ARBA" id="ARBA00005564"/>
    </source>
</evidence>
<dbReference type="Proteomes" id="UP000241434">
    <property type="component" value="Unassembled WGS sequence"/>
</dbReference>
<evidence type="ECO:0008006" key="4">
    <source>
        <dbReference type="Google" id="ProtNLM"/>
    </source>
</evidence>
<dbReference type="GO" id="GO:0005829">
    <property type="term" value="C:cytosol"/>
    <property type="evidence" value="ECO:0007669"/>
    <property type="project" value="TreeGrafter"/>
</dbReference>
<dbReference type="EMBL" id="JYGE01000006">
    <property type="protein sequence ID" value="PSJ31129.1"/>
    <property type="molecule type" value="Genomic_DNA"/>
</dbReference>
<sequence>MKRIYLGGYTRKKNKGIHILKIDKNSNKINEVEFIKEEGATFLALSRDRKKLFSITTREEGGVASYKLENGRYNLVDTIGYMGKSPCHIYFDEKQSIIYASNYHLGRLDIIKVDDNLEMKIINTINYFANSIVSPDQDSSKCHMAIKDRGDEYLIVVNLGADCIYSYKMFEDGSYKLVAMYNSKAGMGPRHLVFDREGEYAYIIGELDSSIDVVKYNKKTGVFKFVSNISTLPDDYKGKNTASAIKISKDDKFLYASNRGHNSIAVYKIVEKGKLELIQIEKTKGETPRDFNFIKDEEMILVGHQDGLIHLFERDKETGMIKHMDGKCLNIEEIVCVLS</sequence>
<dbReference type="InterPro" id="IPR011048">
    <property type="entry name" value="Haem_d1_sf"/>
</dbReference>
<accession>A0A2P7PZG5</accession>
<proteinExistence type="inferred from homology"/>
<comment type="similarity">
    <text evidence="1">Belongs to the cycloisomerase 2 family.</text>
</comment>
<dbReference type="OrthoDB" id="9790815at2"/>
<gene>
    <name evidence="2" type="ORF">UF10_07625</name>
</gene>
<organism evidence="2 3">
    <name type="scientific">Peptostreptococcus russellii</name>
    <dbReference type="NCBI Taxonomy" id="215200"/>
    <lineage>
        <taxon>Bacteria</taxon>
        <taxon>Bacillati</taxon>
        <taxon>Bacillota</taxon>
        <taxon>Clostridia</taxon>
        <taxon>Peptostreptococcales</taxon>
        <taxon>Peptostreptococcaceae</taxon>
        <taxon>Peptostreptococcus</taxon>
    </lineage>
</organism>
<dbReference type="InterPro" id="IPR050282">
    <property type="entry name" value="Cycloisomerase_2"/>
</dbReference>
<reference evidence="2" key="1">
    <citation type="thesis" date="2015" institute="Rutgers" country="The State University of New Jersey, 14 College Farm Rd., New Brunswick, NJ, USA">
        <title>Ammonia toxicity in bacteria and its implications for treatment of and resource recovery from highly nitrogenous organic wastes.</title>
        <authorList>
            <person name="Luther A.K."/>
        </authorList>
    </citation>
    <scope>NUCLEOTIDE SEQUENCE</scope>
    <source>
        <strain evidence="2">RT-10B</strain>
    </source>
</reference>
<dbReference type="PANTHER" id="PTHR30344">
    <property type="entry name" value="6-PHOSPHOGLUCONOLACTONASE-RELATED"/>
    <property type="match status" value="1"/>
</dbReference>
<dbReference type="Gene3D" id="2.130.10.10">
    <property type="entry name" value="YVTN repeat-like/Quinoprotein amine dehydrogenase"/>
    <property type="match status" value="1"/>
</dbReference>
<protein>
    <recommendedName>
        <fullName evidence="4">6-phosphogluconolactonase</fullName>
    </recommendedName>
</protein>